<dbReference type="EMBL" id="PHFL01000068">
    <property type="protein sequence ID" value="RFM23194.1"/>
    <property type="molecule type" value="Genomic_DNA"/>
</dbReference>
<keyword evidence="1" id="KW-0812">Transmembrane</keyword>
<accession>A0A395LZW6</accession>
<keyword evidence="1" id="KW-1133">Transmembrane helix</keyword>
<feature type="transmembrane region" description="Helical" evidence="1">
    <location>
        <begin position="43"/>
        <end position="65"/>
    </location>
</feature>
<reference evidence="2 3" key="1">
    <citation type="journal article" date="2011" name="ISME J.">
        <title>Community ecology of hot spring cyanobacterial mats: predominant populations and their functional potential.</title>
        <authorList>
            <person name="Klatt C.G."/>
            <person name="Wood J.M."/>
            <person name="Rusch D.B."/>
            <person name="Bateson M.M."/>
            <person name="Hamamura N."/>
            <person name="Heidelberg J.F."/>
            <person name="Grossman A.R."/>
            <person name="Bhaya D."/>
            <person name="Cohan F.M."/>
            <person name="Kuhl M."/>
            <person name="Bryant D.A."/>
            <person name="Ward D.M."/>
        </authorList>
    </citation>
    <scope>NUCLEOTIDE SEQUENCE [LARGE SCALE GENOMIC DNA]</scope>
    <source>
        <strain evidence="2">OS</strain>
    </source>
</reference>
<gene>
    <name evidence="2" type="ORF">D0433_11955</name>
</gene>
<evidence type="ECO:0000313" key="3">
    <source>
        <dbReference type="Proteomes" id="UP000266389"/>
    </source>
</evidence>
<proteinExistence type="predicted"/>
<feature type="transmembrane region" description="Helical" evidence="1">
    <location>
        <begin position="71"/>
        <end position="89"/>
    </location>
</feature>
<comment type="caution">
    <text evidence="2">The sequence shown here is derived from an EMBL/GenBank/DDBJ whole genome shotgun (WGS) entry which is preliminary data.</text>
</comment>
<name>A0A395LZW6_9BACT</name>
<evidence type="ECO:0000256" key="1">
    <source>
        <dbReference type="SAM" id="Phobius"/>
    </source>
</evidence>
<dbReference type="Proteomes" id="UP000266389">
    <property type="component" value="Unassembled WGS sequence"/>
</dbReference>
<feature type="transmembrane region" description="Helical" evidence="1">
    <location>
        <begin position="172"/>
        <end position="189"/>
    </location>
</feature>
<feature type="transmembrane region" description="Helical" evidence="1">
    <location>
        <begin position="145"/>
        <end position="165"/>
    </location>
</feature>
<sequence>MSSFYTFLRLGFEHISDLKGYDHILFVTALAAVYPLRAWKQLVWLVTAFTVGHSLTLALATLRLIEIPTNLIEFLIPVTILFTCLVNIFSSQAAHDERRNWLKYSGATFFGLIHGLGFSNFLRQILGAEENLLMPLFAFNVGLEVGQLFIVLVASGLSFVIVDVFKAPRREWNLVLSGAISGIALILALERIEPLFAQGI</sequence>
<evidence type="ECO:0000313" key="2">
    <source>
        <dbReference type="EMBL" id="RFM23194.1"/>
    </source>
</evidence>
<organism evidence="2 3">
    <name type="scientific">Candidatus Thermochlorobacter aerophilus</name>
    <dbReference type="NCBI Taxonomy" id="1868324"/>
    <lineage>
        <taxon>Bacteria</taxon>
        <taxon>Pseudomonadati</taxon>
        <taxon>Chlorobiota</taxon>
        <taxon>Chlorobiia</taxon>
        <taxon>Chlorobiales</taxon>
        <taxon>Candidatus Thermochlorobacteriaceae</taxon>
        <taxon>Candidatus Thermochlorobacter</taxon>
    </lineage>
</organism>
<keyword evidence="1" id="KW-0472">Membrane</keyword>
<protein>
    <submittedName>
        <fullName evidence="2">HupE/UreJ family protein</fullName>
    </submittedName>
</protein>
<dbReference type="InterPro" id="IPR032809">
    <property type="entry name" value="Put_HupE_UreJ"/>
</dbReference>
<feature type="transmembrane region" description="Helical" evidence="1">
    <location>
        <begin position="101"/>
        <end position="125"/>
    </location>
</feature>
<dbReference type="Pfam" id="PF13795">
    <property type="entry name" value="HupE_UreJ_2"/>
    <property type="match status" value="1"/>
</dbReference>
<dbReference type="AlphaFoldDB" id="A0A395LZW6"/>